<name>A0A0M9VWR0_ESCWE</name>
<evidence type="ECO:0000313" key="3">
    <source>
        <dbReference type="Proteomes" id="UP000053831"/>
    </source>
</evidence>
<dbReference type="EMBL" id="LGSR01000006">
    <property type="protein sequence ID" value="KOS22342.1"/>
    <property type="molecule type" value="Genomic_DNA"/>
</dbReference>
<comment type="caution">
    <text evidence="2">The sequence shown here is derived from an EMBL/GenBank/DDBJ whole genome shotgun (WGS) entry which is preliminary data.</text>
</comment>
<keyword evidence="3" id="KW-1185">Reference proteome</keyword>
<dbReference type="AlphaFoldDB" id="A0A0M9VWR0"/>
<dbReference type="Proteomes" id="UP000053831">
    <property type="component" value="Unassembled WGS sequence"/>
</dbReference>
<sequence>MPDGTARGRRGKPLPAEAASKPEMDTELNPAKKRGRPARAAAEVVTERQSKRRRTGDVPVDAAAPSAKEPAKASKPVAREISLPTRGRPRQHAESSNPVPAAAAKKAPAPSAPVPGAAAIGRGRGPAEAGAKPRQVQSTTELKKPRGRGSAPQGALAKAARPTGIAKPAPARGGKGI</sequence>
<reference evidence="2 3" key="1">
    <citation type="submission" date="2015-07" db="EMBL/GenBank/DDBJ databases">
        <title>The genome of the fungus Escovopsis weberi, a specialized disease agent of ant agriculture.</title>
        <authorList>
            <person name="de Man T.J."/>
            <person name="Stajich J.E."/>
            <person name="Kubicek C.P."/>
            <person name="Chenthamara K."/>
            <person name="Atanasova L."/>
            <person name="Druzhinina I.S."/>
            <person name="Birnbaum S."/>
            <person name="Barribeau S.M."/>
            <person name="Teiling C."/>
            <person name="Suen G."/>
            <person name="Currie C."/>
            <person name="Gerardo N.M."/>
        </authorList>
    </citation>
    <scope>NUCLEOTIDE SEQUENCE [LARGE SCALE GENOMIC DNA]</scope>
</reference>
<evidence type="ECO:0000256" key="1">
    <source>
        <dbReference type="SAM" id="MobiDB-lite"/>
    </source>
</evidence>
<protein>
    <submittedName>
        <fullName evidence="2">Uncharacterized protein</fullName>
    </submittedName>
</protein>
<feature type="compositionally biased region" description="Low complexity" evidence="1">
    <location>
        <begin position="62"/>
        <end position="76"/>
    </location>
</feature>
<proteinExistence type="predicted"/>
<accession>A0A0M9VWR0</accession>
<organism evidence="2 3">
    <name type="scientific">Escovopsis weberi</name>
    <dbReference type="NCBI Taxonomy" id="150374"/>
    <lineage>
        <taxon>Eukaryota</taxon>
        <taxon>Fungi</taxon>
        <taxon>Dikarya</taxon>
        <taxon>Ascomycota</taxon>
        <taxon>Pezizomycotina</taxon>
        <taxon>Sordariomycetes</taxon>
        <taxon>Hypocreomycetidae</taxon>
        <taxon>Hypocreales</taxon>
        <taxon>Hypocreaceae</taxon>
        <taxon>Escovopsis</taxon>
    </lineage>
</organism>
<feature type="region of interest" description="Disordered" evidence="1">
    <location>
        <begin position="1"/>
        <end position="177"/>
    </location>
</feature>
<gene>
    <name evidence="2" type="ORF">ESCO_002026</name>
</gene>
<feature type="compositionally biased region" description="Low complexity" evidence="1">
    <location>
        <begin position="98"/>
        <end position="134"/>
    </location>
</feature>
<evidence type="ECO:0000313" key="2">
    <source>
        <dbReference type="EMBL" id="KOS22342.1"/>
    </source>
</evidence>